<dbReference type="Proteomes" id="UP001151699">
    <property type="component" value="Chromosome X"/>
</dbReference>
<gene>
    <name evidence="2" type="ORF">Bhyg_12971</name>
</gene>
<keyword evidence="3" id="KW-1185">Reference proteome</keyword>
<evidence type="ECO:0000256" key="1">
    <source>
        <dbReference type="SAM" id="MobiDB-lite"/>
    </source>
</evidence>
<dbReference type="AlphaFoldDB" id="A0A9Q0MYA4"/>
<protein>
    <submittedName>
        <fullName evidence="2">Uncharacterized protein</fullName>
    </submittedName>
</protein>
<evidence type="ECO:0000313" key="3">
    <source>
        <dbReference type="Proteomes" id="UP001151699"/>
    </source>
</evidence>
<proteinExistence type="predicted"/>
<evidence type="ECO:0000313" key="2">
    <source>
        <dbReference type="EMBL" id="KAJ6640221.1"/>
    </source>
</evidence>
<dbReference type="EMBL" id="WJQU01000003">
    <property type="protein sequence ID" value="KAJ6640221.1"/>
    <property type="molecule type" value="Genomic_DNA"/>
</dbReference>
<organism evidence="2 3">
    <name type="scientific">Pseudolycoriella hygida</name>
    <dbReference type="NCBI Taxonomy" id="35572"/>
    <lineage>
        <taxon>Eukaryota</taxon>
        <taxon>Metazoa</taxon>
        <taxon>Ecdysozoa</taxon>
        <taxon>Arthropoda</taxon>
        <taxon>Hexapoda</taxon>
        <taxon>Insecta</taxon>
        <taxon>Pterygota</taxon>
        <taxon>Neoptera</taxon>
        <taxon>Endopterygota</taxon>
        <taxon>Diptera</taxon>
        <taxon>Nematocera</taxon>
        <taxon>Sciaroidea</taxon>
        <taxon>Sciaridae</taxon>
        <taxon>Pseudolycoriella</taxon>
    </lineage>
</organism>
<name>A0A9Q0MYA4_9DIPT</name>
<accession>A0A9Q0MYA4</accession>
<comment type="caution">
    <text evidence="2">The sequence shown here is derived from an EMBL/GenBank/DDBJ whole genome shotgun (WGS) entry which is preliminary data.</text>
</comment>
<sequence>MHKNRSLTQFVLTVLSSVKSNIYVVTMSKKSSRPSGAEKIREKNKLLLKAAGQSPNQKSLLDCFQKFSQVAKKELPINDELSNEPSAEVLTDNSLPKATDPDEVEVGNASCDQPFLIPKKDPLSVASFLHLHPIQPTTCPAI</sequence>
<feature type="region of interest" description="Disordered" evidence="1">
    <location>
        <begin position="81"/>
        <end position="103"/>
    </location>
</feature>
<reference evidence="2" key="1">
    <citation type="submission" date="2022-07" db="EMBL/GenBank/DDBJ databases">
        <authorList>
            <person name="Trinca V."/>
            <person name="Uliana J.V.C."/>
            <person name="Torres T.T."/>
            <person name="Ward R.J."/>
            <person name="Monesi N."/>
        </authorList>
    </citation>
    <scope>NUCLEOTIDE SEQUENCE</scope>
    <source>
        <strain evidence="2">HSMRA1968</strain>
        <tissue evidence="2">Whole embryos</tissue>
    </source>
</reference>